<evidence type="ECO:0000256" key="1">
    <source>
        <dbReference type="SAM" id="Phobius"/>
    </source>
</evidence>
<accession>A0A0R3LC60</accession>
<name>A0A0R3LC60_9BRAD</name>
<reference evidence="2 3" key="1">
    <citation type="submission" date="2014-03" db="EMBL/GenBank/DDBJ databases">
        <title>Bradyrhizobium valentinum sp. nov., isolated from effective nodules of Lupinus mariae-josephae, a lupine endemic of basic-lime soils in Eastern Spain.</title>
        <authorList>
            <person name="Duran D."/>
            <person name="Rey L."/>
            <person name="Navarro A."/>
            <person name="Busquets A."/>
            <person name="Imperial J."/>
            <person name="Ruiz-Argueso T."/>
        </authorList>
    </citation>
    <scope>NUCLEOTIDE SEQUENCE [LARGE SCALE GENOMIC DNA]</scope>
    <source>
        <strain evidence="2 3">PAC68</strain>
    </source>
</reference>
<comment type="caution">
    <text evidence="2">The sequence shown here is derived from an EMBL/GenBank/DDBJ whole genome shotgun (WGS) entry which is preliminary data.</text>
</comment>
<protein>
    <submittedName>
        <fullName evidence="2">Uncharacterized protein</fullName>
    </submittedName>
</protein>
<keyword evidence="1" id="KW-1133">Transmembrane helix</keyword>
<evidence type="ECO:0000313" key="3">
    <source>
        <dbReference type="Proteomes" id="UP000050863"/>
    </source>
</evidence>
<dbReference type="AlphaFoldDB" id="A0A0R3LC60"/>
<sequence length="134" mass="13802">MTSMKRAFVFLVLAPASVFSTVVLTWIAVVDTRSLDFACLCGAVLAILTLPTSAITGAIDGFFVRACPFPSRACLTAIAGATVATAETAVFSTLLSPTIVAMLALGSAVVAGACSLLSNDYSGRQRYFAEPISA</sequence>
<feature type="transmembrane region" description="Helical" evidence="1">
    <location>
        <begin position="99"/>
        <end position="118"/>
    </location>
</feature>
<keyword evidence="1" id="KW-0472">Membrane</keyword>
<keyword evidence="3" id="KW-1185">Reference proteome</keyword>
<organism evidence="2 3">
    <name type="scientific">Bradyrhizobium jicamae</name>
    <dbReference type="NCBI Taxonomy" id="280332"/>
    <lineage>
        <taxon>Bacteria</taxon>
        <taxon>Pseudomonadati</taxon>
        <taxon>Pseudomonadota</taxon>
        <taxon>Alphaproteobacteria</taxon>
        <taxon>Hyphomicrobiales</taxon>
        <taxon>Nitrobacteraceae</taxon>
        <taxon>Bradyrhizobium</taxon>
    </lineage>
</organism>
<keyword evidence="1" id="KW-0812">Transmembrane</keyword>
<gene>
    <name evidence="2" type="ORF">CQ12_15525</name>
</gene>
<feature type="transmembrane region" description="Helical" evidence="1">
    <location>
        <begin position="75"/>
        <end position="93"/>
    </location>
</feature>
<dbReference type="Proteomes" id="UP000050863">
    <property type="component" value="Unassembled WGS sequence"/>
</dbReference>
<evidence type="ECO:0000313" key="2">
    <source>
        <dbReference type="EMBL" id="KRR02470.1"/>
    </source>
</evidence>
<proteinExistence type="predicted"/>
<feature type="transmembrane region" description="Helical" evidence="1">
    <location>
        <begin position="35"/>
        <end position="63"/>
    </location>
</feature>
<feature type="transmembrane region" description="Helical" evidence="1">
    <location>
        <begin position="7"/>
        <end position="29"/>
    </location>
</feature>
<dbReference type="EMBL" id="LLXZ01000156">
    <property type="protein sequence ID" value="KRR02470.1"/>
    <property type="molecule type" value="Genomic_DNA"/>
</dbReference>